<dbReference type="GO" id="GO:0001522">
    <property type="term" value="P:pseudouridine synthesis"/>
    <property type="evidence" value="ECO:0007669"/>
    <property type="project" value="InterPro"/>
</dbReference>
<reference evidence="2" key="1">
    <citation type="journal article" date="2023" name="Plant J.">
        <title>Genome sequences and population genomics provide insights into the demographic history, inbreeding, and mutation load of two 'living fossil' tree species of Dipteronia.</title>
        <authorList>
            <person name="Feng Y."/>
            <person name="Comes H.P."/>
            <person name="Chen J."/>
            <person name="Zhu S."/>
            <person name="Lu R."/>
            <person name="Zhang X."/>
            <person name="Li P."/>
            <person name="Qiu J."/>
            <person name="Olsen K.M."/>
            <person name="Qiu Y."/>
        </authorList>
    </citation>
    <scope>NUCLEOTIDE SEQUENCE</scope>
    <source>
        <strain evidence="2">NBL</strain>
    </source>
</reference>
<feature type="compositionally biased region" description="Basic and acidic residues" evidence="1">
    <location>
        <begin position="323"/>
        <end position="351"/>
    </location>
</feature>
<dbReference type="InterPro" id="IPR020103">
    <property type="entry name" value="PsdUridine_synth_cat_dom_sf"/>
</dbReference>
<dbReference type="GO" id="GO:0005634">
    <property type="term" value="C:nucleus"/>
    <property type="evidence" value="ECO:0007669"/>
    <property type="project" value="TreeGrafter"/>
</dbReference>
<dbReference type="AlphaFoldDB" id="A0AAE0A4L3"/>
<evidence type="ECO:0000313" key="2">
    <source>
        <dbReference type="EMBL" id="KAK3200523.1"/>
    </source>
</evidence>
<accession>A0AAE0A4L3</accession>
<dbReference type="Gene3D" id="1.10.1510.30">
    <property type="match status" value="1"/>
</dbReference>
<evidence type="ECO:0000256" key="1">
    <source>
        <dbReference type="SAM" id="MobiDB-lite"/>
    </source>
</evidence>
<name>A0AAE0A4L3_9ROSI</name>
<gene>
    <name evidence="2" type="ORF">Dsin_023938</name>
</gene>
<dbReference type="Proteomes" id="UP001281410">
    <property type="component" value="Unassembled WGS sequence"/>
</dbReference>
<dbReference type="PANTHER" id="PTHR13326:SF21">
    <property type="entry name" value="PSEUDOURIDYLATE SYNTHASE PUS7L"/>
    <property type="match status" value="1"/>
</dbReference>
<dbReference type="GO" id="GO:0009982">
    <property type="term" value="F:pseudouridine synthase activity"/>
    <property type="evidence" value="ECO:0007669"/>
    <property type="project" value="InterPro"/>
</dbReference>
<dbReference type="Pfam" id="PF01142">
    <property type="entry name" value="TruD"/>
    <property type="match status" value="1"/>
</dbReference>
<evidence type="ECO:0000313" key="3">
    <source>
        <dbReference type="Proteomes" id="UP001281410"/>
    </source>
</evidence>
<dbReference type="InterPro" id="IPR042214">
    <property type="entry name" value="TruD_catalytic"/>
</dbReference>
<protein>
    <submittedName>
        <fullName evidence="2">Uncharacterized protein</fullName>
    </submittedName>
</protein>
<dbReference type="SUPFAM" id="SSF55120">
    <property type="entry name" value="Pseudouridine synthase"/>
    <property type="match status" value="1"/>
</dbReference>
<sequence>MMHCYYTGFFGGGSVEPAETKVSDQTNKSHNVEIESFQSLGGDTDAESLEALIGQITSGNSEDSISPIVLSANSDKSHRPVTVFKQHVSRLGALDKRLFRIQVGDFCYVKEILWQLQGNRITVTLRGVVADSEDVIKAAATPWEGMGSSTTLVCNVLEVVLCPLTLWEPHYFEGSGRLLNDISKAREYYKETEDIDGTLRKLPRYLVAERSIFFVYQSRAAAMLKKCPGNYLQALKAFPRTLRMMYVHSYQSYWWKRVSGCKDMEIVKVILELVPTVLFIDYVLLLQKTSMLEIILLMMSYFICLETDLDIIAKARPVDIVKEPKSTNGNEEKDLVDCTKQSESDKNDIEHSTNNSQADCGREVGVTPFVAPILRNPSWHSS</sequence>
<comment type="caution">
    <text evidence="2">The sequence shown here is derived from an EMBL/GenBank/DDBJ whole genome shotgun (WGS) entry which is preliminary data.</text>
</comment>
<keyword evidence="3" id="KW-1185">Reference proteome</keyword>
<organism evidence="2 3">
    <name type="scientific">Dipteronia sinensis</name>
    <dbReference type="NCBI Taxonomy" id="43782"/>
    <lineage>
        <taxon>Eukaryota</taxon>
        <taxon>Viridiplantae</taxon>
        <taxon>Streptophyta</taxon>
        <taxon>Embryophyta</taxon>
        <taxon>Tracheophyta</taxon>
        <taxon>Spermatophyta</taxon>
        <taxon>Magnoliopsida</taxon>
        <taxon>eudicotyledons</taxon>
        <taxon>Gunneridae</taxon>
        <taxon>Pentapetalae</taxon>
        <taxon>rosids</taxon>
        <taxon>malvids</taxon>
        <taxon>Sapindales</taxon>
        <taxon>Sapindaceae</taxon>
        <taxon>Hippocastanoideae</taxon>
        <taxon>Acereae</taxon>
        <taxon>Dipteronia</taxon>
    </lineage>
</organism>
<dbReference type="Gene3D" id="3.30.2350.20">
    <property type="entry name" value="TruD, catalytic domain"/>
    <property type="match status" value="1"/>
</dbReference>
<dbReference type="InterPro" id="IPR001656">
    <property type="entry name" value="PsdUridine_synth_TruD"/>
</dbReference>
<dbReference type="EMBL" id="JANJYJ010000007">
    <property type="protein sequence ID" value="KAK3200523.1"/>
    <property type="molecule type" value="Genomic_DNA"/>
</dbReference>
<proteinExistence type="predicted"/>
<dbReference type="PANTHER" id="PTHR13326">
    <property type="entry name" value="TRNA PSEUDOURIDINE SYNTHASE D"/>
    <property type="match status" value="1"/>
</dbReference>
<dbReference type="GO" id="GO:0003723">
    <property type="term" value="F:RNA binding"/>
    <property type="evidence" value="ECO:0007669"/>
    <property type="project" value="InterPro"/>
</dbReference>
<feature type="region of interest" description="Disordered" evidence="1">
    <location>
        <begin position="323"/>
        <end position="363"/>
    </location>
</feature>